<dbReference type="AlphaFoldDB" id="A0A4R6Q8F3"/>
<keyword evidence="1" id="KW-0812">Transmembrane</keyword>
<dbReference type="EMBL" id="SNXO01000009">
    <property type="protein sequence ID" value="TDP57943.1"/>
    <property type="molecule type" value="Genomic_DNA"/>
</dbReference>
<dbReference type="RefSeq" id="WP_133528102.1">
    <property type="nucleotide sequence ID" value="NZ_SNXO01000009.1"/>
</dbReference>
<keyword evidence="1" id="KW-1133">Transmembrane helix</keyword>
<evidence type="ECO:0000313" key="3">
    <source>
        <dbReference type="Proteomes" id="UP000295500"/>
    </source>
</evidence>
<keyword evidence="1" id="KW-0472">Membrane</keyword>
<keyword evidence="3" id="KW-1185">Reference proteome</keyword>
<reference evidence="2 3" key="1">
    <citation type="submission" date="2019-03" db="EMBL/GenBank/DDBJ databases">
        <title>Genomic Encyclopedia of Type Strains, Phase IV (KMG-IV): sequencing the most valuable type-strain genomes for metagenomic binning, comparative biology and taxonomic classification.</title>
        <authorList>
            <person name="Goeker M."/>
        </authorList>
    </citation>
    <scope>NUCLEOTIDE SEQUENCE [LARGE SCALE GENOMIC DNA]</scope>
    <source>
        <strain evidence="2 3">DSM 28287</strain>
    </source>
</reference>
<sequence>MKETKNTLILRRVTLGTYLLNLVLLIITVTVGMSSLDTGGLTTLINISNVISIAFTILLFVLVIMELSYLSKDQTAMHRKRRMATDIIVLVCFVIATLIAVIENFTTTIPLAVSIISTTSNVVGNIAFWYMIVENIIHKY</sequence>
<comment type="caution">
    <text evidence="2">The sequence shown here is derived from an EMBL/GenBank/DDBJ whole genome shotgun (WGS) entry which is preliminary data.</text>
</comment>
<evidence type="ECO:0000313" key="2">
    <source>
        <dbReference type="EMBL" id="TDP57943.1"/>
    </source>
</evidence>
<protein>
    <submittedName>
        <fullName evidence="2">Uncharacterized protein</fullName>
    </submittedName>
</protein>
<accession>A0A4R6Q8F3</accession>
<name>A0A4R6Q8F3_9FIRM</name>
<gene>
    <name evidence="2" type="ORF">EV211_10953</name>
</gene>
<organism evidence="2 3">
    <name type="scientific">Aminicella lysinilytica</name>
    <dbReference type="NCBI Taxonomy" id="433323"/>
    <lineage>
        <taxon>Bacteria</taxon>
        <taxon>Bacillati</taxon>
        <taxon>Bacillota</taxon>
        <taxon>Clostridia</taxon>
        <taxon>Peptostreptococcales</taxon>
        <taxon>Anaerovoracaceae</taxon>
        <taxon>Aminicella</taxon>
    </lineage>
</organism>
<feature type="transmembrane region" description="Helical" evidence="1">
    <location>
        <begin position="51"/>
        <end position="71"/>
    </location>
</feature>
<dbReference type="Proteomes" id="UP000295500">
    <property type="component" value="Unassembled WGS sequence"/>
</dbReference>
<feature type="transmembrane region" description="Helical" evidence="1">
    <location>
        <begin position="12"/>
        <end position="31"/>
    </location>
</feature>
<proteinExistence type="predicted"/>
<feature type="transmembrane region" description="Helical" evidence="1">
    <location>
        <begin position="108"/>
        <end position="132"/>
    </location>
</feature>
<feature type="transmembrane region" description="Helical" evidence="1">
    <location>
        <begin position="83"/>
        <end position="102"/>
    </location>
</feature>
<evidence type="ECO:0000256" key="1">
    <source>
        <dbReference type="SAM" id="Phobius"/>
    </source>
</evidence>